<organism evidence="3 4">
    <name type="scientific">Betta splendens</name>
    <name type="common">Siamese fighting fish</name>
    <dbReference type="NCBI Taxonomy" id="158456"/>
    <lineage>
        <taxon>Eukaryota</taxon>
        <taxon>Metazoa</taxon>
        <taxon>Chordata</taxon>
        <taxon>Craniata</taxon>
        <taxon>Vertebrata</taxon>
        <taxon>Euteleostomi</taxon>
        <taxon>Actinopterygii</taxon>
        <taxon>Neopterygii</taxon>
        <taxon>Teleostei</taxon>
        <taxon>Neoteleostei</taxon>
        <taxon>Acanthomorphata</taxon>
        <taxon>Anabantaria</taxon>
        <taxon>Anabantiformes</taxon>
        <taxon>Anabantoidei</taxon>
        <taxon>Osphronemidae</taxon>
        <taxon>Betta</taxon>
    </lineage>
</organism>
<dbReference type="PANTHER" id="PTHR14819">
    <property type="entry name" value="GTP-BINDING"/>
    <property type="match status" value="1"/>
</dbReference>
<name>A0A6P7P0Y4_BETSP</name>
<dbReference type="Proteomes" id="UP000515150">
    <property type="component" value="Chromosome 13"/>
</dbReference>
<dbReference type="PANTHER" id="PTHR14819:SF9">
    <property type="entry name" value="UP-REGULATOR OF CELL PROLIFERATION-LIKE"/>
    <property type="match status" value="1"/>
</dbReference>
<dbReference type="InterPro" id="IPR030383">
    <property type="entry name" value="G_VLIG_dom"/>
</dbReference>
<dbReference type="RefSeq" id="XP_055370300.1">
    <property type="nucleotide sequence ID" value="XM_055514325.1"/>
</dbReference>
<feature type="compositionally biased region" description="Basic and acidic residues" evidence="1">
    <location>
        <begin position="86"/>
        <end position="98"/>
    </location>
</feature>
<evidence type="ECO:0000313" key="4">
    <source>
        <dbReference type="RefSeq" id="XP_029025977.1"/>
    </source>
</evidence>
<dbReference type="CTD" id="100001880"/>
<dbReference type="InterPro" id="IPR058641">
    <property type="entry name" value="GVIN1_dom"/>
</dbReference>
<dbReference type="InterPro" id="IPR052986">
    <property type="entry name" value="VLIG_GTPase"/>
</dbReference>
<dbReference type="InParanoid" id="A0A6P7P0Y4"/>
<dbReference type="GeneTree" id="ENSGT00940000154390"/>
<dbReference type="RefSeq" id="XP_029025977.1">
    <property type="nucleotide sequence ID" value="XM_029170144.3"/>
</dbReference>
<evidence type="ECO:0000313" key="3">
    <source>
        <dbReference type="Proteomes" id="UP000515150"/>
    </source>
</evidence>
<evidence type="ECO:0000259" key="2">
    <source>
        <dbReference type="PROSITE" id="PS51717"/>
    </source>
</evidence>
<dbReference type="PROSITE" id="PS51717">
    <property type="entry name" value="G_VLIG"/>
    <property type="match status" value="1"/>
</dbReference>
<dbReference type="KEGG" id="bspl:114867477"/>
<dbReference type="Pfam" id="PF25683">
    <property type="entry name" value="URGCP_GTPase"/>
    <property type="match status" value="1"/>
</dbReference>
<keyword evidence="3" id="KW-1185">Reference proteome</keyword>
<accession>A0A6P7P0Y4</accession>
<protein>
    <submittedName>
        <fullName evidence="4 5">Up-regulator of cell proliferation</fullName>
    </submittedName>
</protein>
<dbReference type="GeneID" id="114867477"/>
<evidence type="ECO:0000313" key="5">
    <source>
        <dbReference type="RefSeq" id="XP_055370300.1"/>
    </source>
</evidence>
<dbReference type="InterPro" id="IPR057365">
    <property type="entry name" value="URGCP"/>
</dbReference>
<dbReference type="Pfam" id="PF25496">
    <property type="entry name" value="URGCP"/>
    <property type="match status" value="1"/>
</dbReference>
<feature type="domain" description="VLIG-type G" evidence="2">
    <location>
        <begin position="644"/>
        <end position="773"/>
    </location>
</feature>
<evidence type="ECO:0000256" key="1">
    <source>
        <dbReference type="SAM" id="MobiDB-lite"/>
    </source>
</evidence>
<dbReference type="RefSeq" id="XP_055370301.1">
    <property type="nucleotide sequence ID" value="XM_055514326.1"/>
</dbReference>
<gene>
    <name evidence="4 5 6" type="primary">si:dkey-202l22.6</name>
</gene>
<dbReference type="OrthoDB" id="1597724at2759"/>
<sequence length="1594" mass="179249">MSLKASKKLSIKKNKPLKDSPGAEVLKKLGLDACWATPLDPASMLDISTWALEKQAAAGPEDLPSAFLHRLWLLSPDARSPCCEPSHNDQDDTSKSPEETLSYSGGQNHFALNPLDLVAAVYMSCHTFLQQEVTSRMVQCQFAVPLVLPDIDPEEPSQLLLWPLRGVSGQWMSHVPGENRKVQWGYLPSTYMPVVSCLRLGDCSVSKSRVLNHVLGGREPCIDTFLHRGMDGGQLPRRIASGLVEVAWYRPAGGAADIFPVPFVISNLRGNAGTREQCLSLLCRASSAVVLFCGDLNEKERQILSACRNTARSLIVIELSDSQQDENAVVKFAGGNGKEHTELPQGSVLQGKALSEEELANRLGVILKGLLPDKLHLVTLEETANVAVELGLKVDEGAACKSAMATVENLLTGLDEGAAQFRERQFPLQGPLWRKLAETDKKESKQRREGQNIDSRLLKEKKDILAELGSYQMTPVMKMFTDVLFTADKVERTYFLTWLKLRLHQKQIEAQNKSQHLISTNSPSEQRDGYFDELHNGISDDREHSDSLCTDILLEDLPVSCSQETDPSWLGLEHFLREMGLIFELKELGHGSGSHNVLRLPSIAADLLLDGIPLEIMDGDASNVPTHWLSCVFAELKRRLPQHQCRTRVLTITGAHHARNAEVLSALFGVKFPDGGKRSTRGLYIIILCLPERLQKDMECDFLLLIDVEGLCSIAPENRNARLRDNEMATVATGMSDVLLQNISSGTESEADFTVTVNALLRIKEYGTLPICQVATQGEDIKSLLQASQLKRVTEMLQHEIGHRGSEKDENCAAESASCFTCVIGPWSNTPLSQSGRKQYCKAVVKLKKNLFGAMKRSLAQSQAPVLSEFVTRLCAVWEAVKSESFSIGLQDTGIALALSLLCTEHSQWEDVALKHVEGWLVAATKKMFATRAKASDVENVLLNELKVEAKEEVKAQVDKIRSKSEAHLMNDDLLKMHVEMFRSVLMSHTDNFEEKIGQELIQRLETASESFCSSTQLRAFEALLENKQESKLHELLEKNKSSDVLLEDSELEQVFDGAWTETLSNFDFRPSESDNIAARVTNILRENLISRGLQKHMRKVEALNHHQTSSLQVTDKYFGYRSRLKHMFDDNNRGQRLQAQQVADRVVDEYNRFVAEKTSLPADFSDSYITPLLENVERALVEESIEIRTAFEVDLKVYLCSAACQDFQKVHDRYAKSVELLRCITASKDTYLAEFIYEFRKKDQCRRVAEAFTSVVVKPTVLDYIYRPLEERIVEEITAKQLCYQSPRAFHQSLLEELIKEDRFESFQEYLLSFDGFRLRTIQERVIAHMSESPALDIWRQQRLGDIVGRVAVAVSQAAEGTSAGLSESKPLLERVCNVLEQDGDVRVSRSPLDGPLFSITTEWDRFVTCVMEMLASMRLELAREFSQNADMAQVLRCLPIQPQHSIISSVRGCGKQCPLCGAPCEVQEMGHEVHRALLHRPKGLLPYDANSLSFIIHSESCEQRKPDKTSCVQGTYFACRDLPSHYLDWKLFPEDLNGQKLCVYWRYVLARFNERLAQKYDEKPVTIPQEWKKISQEEALRSLREGFLTKPL</sequence>
<dbReference type="Pfam" id="PF25974">
    <property type="entry name" value="URGCP_9th"/>
    <property type="match status" value="1"/>
</dbReference>
<evidence type="ECO:0000313" key="6">
    <source>
        <dbReference type="RefSeq" id="XP_055370301.1"/>
    </source>
</evidence>
<dbReference type="GO" id="GO:0005525">
    <property type="term" value="F:GTP binding"/>
    <property type="evidence" value="ECO:0007669"/>
    <property type="project" value="InterPro"/>
</dbReference>
<feature type="region of interest" description="Disordered" evidence="1">
    <location>
        <begin position="82"/>
        <end position="102"/>
    </location>
</feature>
<proteinExistence type="predicted"/>
<reference evidence="4 5" key="1">
    <citation type="submission" date="2025-04" db="UniProtKB">
        <authorList>
            <consortium name="RefSeq"/>
        </authorList>
    </citation>
    <scope>IDENTIFICATION</scope>
</reference>